<dbReference type="GO" id="GO:0016760">
    <property type="term" value="F:cellulose synthase (UDP-forming) activity"/>
    <property type="evidence" value="ECO:0007669"/>
    <property type="project" value="InterPro"/>
</dbReference>
<feature type="transmembrane region" description="Helical" evidence="11">
    <location>
        <begin position="157"/>
        <end position="176"/>
    </location>
</feature>
<feature type="transmembrane region" description="Helical" evidence="11">
    <location>
        <begin position="321"/>
        <end position="339"/>
    </location>
</feature>
<keyword evidence="7" id="KW-0961">Cell wall biogenesis/degradation</keyword>
<feature type="transmembrane region" description="Helical" evidence="11">
    <location>
        <begin position="1046"/>
        <end position="1069"/>
    </location>
</feature>
<reference evidence="13" key="1">
    <citation type="journal article" date="2019" name="Plant Biotechnol. J.">
        <title>Genome sequencing of the Australian wild diploid species Gossypium australe highlights disease resistance and delayed gland morphogenesis.</title>
        <authorList>
            <person name="Cai Y."/>
            <person name="Cai X."/>
            <person name="Wang Q."/>
            <person name="Wang P."/>
            <person name="Zhang Y."/>
            <person name="Cai C."/>
            <person name="Xu Y."/>
            <person name="Wang K."/>
            <person name="Zhou Z."/>
            <person name="Wang C."/>
            <person name="Geng S."/>
            <person name="Li B."/>
            <person name="Dong Q."/>
            <person name="Hou Y."/>
            <person name="Wang H."/>
            <person name="Ai P."/>
            <person name="Liu Z."/>
            <person name="Yi F."/>
            <person name="Sun M."/>
            <person name="An G."/>
            <person name="Cheng J."/>
            <person name="Zhang Y."/>
            <person name="Shi Q."/>
            <person name="Xie Y."/>
            <person name="Shi X."/>
            <person name="Chang Y."/>
            <person name="Huang F."/>
            <person name="Chen Y."/>
            <person name="Hong S."/>
            <person name="Mi L."/>
            <person name="Sun Q."/>
            <person name="Zhang L."/>
            <person name="Zhou B."/>
            <person name="Peng R."/>
            <person name="Zhang X."/>
            <person name="Liu F."/>
        </authorList>
    </citation>
    <scope>NUCLEOTIDE SEQUENCE [LARGE SCALE GENOMIC DNA]</scope>
    <source>
        <strain evidence="13">cv. PA1801</strain>
    </source>
</reference>
<evidence type="ECO:0000256" key="11">
    <source>
        <dbReference type="SAM" id="Phobius"/>
    </source>
</evidence>
<protein>
    <submittedName>
        <fullName evidence="12">Cellulose synthase-like protein G3</fullName>
    </submittedName>
</protein>
<evidence type="ECO:0000256" key="2">
    <source>
        <dbReference type="ARBA" id="ARBA00022676"/>
    </source>
</evidence>
<feature type="transmembrane region" description="Helical" evidence="11">
    <location>
        <begin position="991"/>
        <end position="1008"/>
    </location>
</feature>
<evidence type="ECO:0000256" key="4">
    <source>
        <dbReference type="ARBA" id="ARBA00022692"/>
    </source>
</evidence>
<feature type="transmembrane region" description="Helical" evidence="11">
    <location>
        <begin position="196"/>
        <end position="219"/>
    </location>
</feature>
<evidence type="ECO:0000313" key="12">
    <source>
        <dbReference type="EMBL" id="KAA3454839.1"/>
    </source>
</evidence>
<evidence type="ECO:0000256" key="3">
    <source>
        <dbReference type="ARBA" id="ARBA00022679"/>
    </source>
</evidence>
<organism evidence="12 13">
    <name type="scientific">Gossypium australe</name>
    <dbReference type="NCBI Taxonomy" id="47621"/>
    <lineage>
        <taxon>Eukaryota</taxon>
        <taxon>Viridiplantae</taxon>
        <taxon>Streptophyta</taxon>
        <taxon>Embryophyta</taxon>
        <taxon>Tracheophyta</taxon>
        <taxon>Spermatophyta</taxon>
        <taxon>Magnoliopsida</taxon>
        <taxon>eudicotyledons</taxon>
        <taxon>Gunneridae</taxon>
        <taxon>Pentapetalae</taxon>
        <taxon>rosids</taxon>
        <taxon>malvids</taxon>
        <taxon>Malvales</taxon>
        <taxon>Malvaceae</taxon>
        <taxon>Malvoideae</taxon>
        <taxon>Gossypium</taxon>
    </lineage>
</organism>
<keyword evidence="3" id="KW-0808">Transferase</keyword>
<feature type="transmembrane region" description="Helical" evidence="11">
    <location>
        <begin position="917"/>
        <end position="936"/>
    </location>
</feature>
<feature type="transmembrane region" description="Helical" evidence="11">
    <location>
        <begin position="1107"/>
        <end position="1125"/>
    </location>
</feature>
<sequence>MGLDGLKGPSYVGSGCFFRRRALFGDPSTPVAPEIPELSPEHVVNKPIKSQETLSLAHHVASCNYENETKWGSKTAFRYGSLVEDFYTSYRLHCEGWKSLFCNPERAAFLGNVPITLFDGVNQCKRWCIGLFGVAFSKYNPLTFGSQYMGLLMSLGYSQYAFCSFWCIPVTFYSFLPQLTLLNQVSIFPKISEPWFFLHVFLFLGSYGQDFLDIILVGGTVRRWWNAQRMWMIRGLTCNLFASIEYLLKSLGISTYDFCLTSKVVDDEESKRYGQGIFEFGVPSPLFVPLTVAAITNLFSFLSGLTGFFSGNNMEGLGLQMILTGFIVLNYLPVYGAIALRNDAGKMPTQIIIISTFVSVALYYASSLCLWSRRLRGGSTATDSPPLHTSEPLRRTAFNRLFAAVYFSAILALLYRHVRNLFLISTTSLLSFSITLSLFISDLILAFMWASLQALRMSPIRRKEFRQDLKQIIKDEDFVGLDVFICTADPYKEPPMNVVNTALSLMAYDYPTDKISIYVSDDGGSDLTLFAFMEAAEFARHWLPFCREHNVMERSPQVYFESNYHSSSPHFEKIKIMYEDMKMKVEHAMDKGKIIDEYISDEQRRQVFNKWIKGFTRMNHPTVIQIENEQIILDNPRLIMNYEQVILDKKHDKDNSGRLMPNLIYVSREKNKTSPHHFKAGALNVLLRVSAVMTNAPIILTQDCDMYSNDPQTLVRILCYLSDPAIKSNLAFIQFPQRFHGLNKHDIYACEYKHHFQVNPMGFDGLKGPSYIGSGCFFHRRALFGGPSTPVPPEIPELSPDHVVSKPIQSQEILSLAHHVAGCNYENQTNWGSKSGFRYGSLVEDYNTSYRLHCEGWKSLFCNPKRAAFLGDVPITLFDVLSQNKRWCIGLFEVAFSKYNPLIFGSQYMGVLMSLAYSHYAFWPIWCIPVIFYSFLPQLALLNQFSIFPKLSEPWFFLYVFLFLGAYGQDFVEFFLAGGTVRRWWNCQRMWMIRGLSCYLFGSVEYLLKSVGISTHGFSLTSKALDDEHSKRYGRGIFEFRVPSPLFVPLTMAAIINLFSFLLGLTAFMRGNNMEGLGLQMILIGFIVLNCLPVYGAIALRNDAGKIPSQITIISTFVSVAFYYASSLCF</sequence>
<keyword evidence="6 11" id="KW-0472">Membrane</keyword>
<feature type="transmembrane region" description="Helical" evidence="11">
    <location>
        <begin position="351"/>
        <end position="371"/>
    </location>
</feature>
<name>A0A5B6UAC5_9ROSI</name>
<feature type="transmembrane region" description="Helical" evidence="11">
    <location>
        <begin position="401"/>
        <end position="418"/>
    </location>
</feature>
<feature type="transmembrane region" description="Helical" evidence="11">
    <location>
        <begin position="956"/>
        <end position="979"/>
    </location>
</feature>
<evidence type="ECO:0000256" key="8">
    <source>
        <dbReference type="PIRSR" id="PIRSR605150-1"/>
    </source>
</evidence>
<feature type="transmembrane region" description="Helical" evidence="11">
    <location>
        <begin position="286"/>
        <end position="309"/>
    </location>
</feature>
<feature type="transmembrane region" description="Helical" evidence="11">
    <location>
        <begin position="430"/>
        <end position="452"/>
    </location>
</feature>
<dbReference type="GO" id="GO:0071555">
    <property type="term" value="P:cell wall organization"/>
    <property type="evidence" value="ECO:0007669"/>
    <property type="project" value="UniProtKB-KW"/>
</dbReference>
<dbReference type="GO" id="GO:0016020">
    <property type="term" value="C:membrane"/>
    <property type="evidence" value="ECO:0007669"/>
    <property type="project" value="InterPro"/>
</dbReference>
<dbReference type="InterPro" id="IPR005150">
    <property type="entry name" value="Cellulose_synth"/>
</dbReference>
<feature type="binding site" evidence="9">
    <location>
        <position position="493"/>
    </location>
    <ligand>
        <name>UDP-alpha-D-glucose</name>
        <dbReference type="ChEBI" id="CHEBI:58885"/>
    </ligand>
</feature>
<dbReference type="Pfam" id="PF03552">
    <property type="entry name" value="Cellulose_synt"/>
    <property type="match status" value="3"/>
</dbReference>
<keyword evidence="4 11" id="KW-0812">Transmembrane</keyword>
<feature type="binding site" evidence="10">
    <location>
        <position position="703"/>
    </location>
    <ligand>
        <name>Mn(2+)</name>
        <dbReference type="ChEBI" id="CHEBI:29035"/>
    </ligand>
</feature>
<evidence type="ECO:0000256" key="9">
    <source>
        <dbReference type="PIRSR" id="PIRSR605150-2"/>
    </source>
</evidence>
<dbReference type="EMBL" id="SMMG02000012">
    <property type="protein sequence ID" value="KAA3454839.1"/>
    <property type="molecule type" value="Genomic_DNA"/>
</dbReference>
<feature type="active site" evidence="8">
    <location>
        <position position="845"/>
    </location>
</feature>
<comment type="subcellular location">
    <subcellularLocation>
        <location evidence="1">Endomembrane system</location>
        <topology evidence="1">Multi-pass membrane protein</topology>
    </subcellularLocation>
</comment>
<evidence type="ECO:0000313" key="13">
    <source>
        <dbReference type="Proteomes" id="UP000325315"/>
    </source>
</evidence>
<dbReference type="GO" id="GO:0012505">
    <property type="term" value="C:endomembrane system"/>
    <property type="evidence" value="ECO:0007669"/>
    <property type="project" value="UniProtKB-SubCell"/>
</dbReference>
<proteinExistence type="predicted"/>
<keyword evidence="2" id="KW-0328">Glycosyltransferase</keyword>
<feature type="transmembrane region" description="Helical" evidence="11">
    <location>
        <begin position="231"/>
        <end position="248"/>
    </location>
</feature>
<evidence type="ECO:0000256" key="10">
    <source>
        <dbReference type="PIRSR" id="PIRSR605150-3"/>
    </source>
</evidence>
<dbReference type="AlphaFoldDB" id="A0A5B6UAC5"/>
<evidence type="ECO:0000256" key="5">
    <source>
        <dbReference type="ARBA" id="ARBA00022989"/>
    </source>
</evidence>
<dbReference type="PANTHER" id="PTHR13301">
    <property type="entry name" value="X-BOX TRANSCRIPTION FACTOR-RELATED"/>
    <property type="match status" value="1"/>
</dbReference>
<keyword evidence="5 11" id="KW-1133">Transmembrane helix</keyword>
<feature type="binding site" evidence="10">
    <location>
        <position position="679"/>
    </location>
    <ligand>
        <name>Mn(2+)</name>
        <dbReference type="ChEBI" id="CHEBI:29035"/>
    </ligand>
</feature>
<evidence type="ECO:0000256" key="6">
    <source>
        <dbReference type="ARBA" id="ARBA00023136"/>
    </source>
</evidence>
<evidence type="ECO:0000256" key="1">
    <source>
        <dbReference type="ARBA" id="ARBA00004127"/>
    </source>
</evidence>
<feature type="transmembrane region" description="Helical" evidence="11">
    <location>
        <begin position="1081"/>
        <end position="1101"/>
    </location>
</feature>
<dbReference type="Gene3D" id="3.90.550.10">
    <property type="entry name" value="Spore Coat Polysaccharide Biosynthesis Protein SpsA, Chain A"/>
    <property type="match status" value="2"/>
</dbReference>
<dbReference type="OrthoDB" id="72851at2759"/>
<gene>
    <name evidence="12" type="ORF">EPI10_017923</name>
</gene>
<dbReference type="InterPro" id="IPR029044">
    <property type="entry name" value="Nucleotide-diphossugar_trans"/>
</dbReference>
<accession>A0A5B6UAC5</accession>
<dbReference type="GO" id="GO:0030244">
    <property type="term" value="P:cellulose biosynthetic process"/>
    <property type="evidence" value="ECO:0007669"/>
    <property type="project" value="InterPro"/>
</dbReference>
<keyword evidence="13" id="KW-1185">Reference proteome</keyword>
<dbReference type="SUPFAM" id="SSF53448">
    <property type="entry name" value="Nucleotide-diphospho-sugar transferases"/>
    <property type="match status" value="1"/>
</dbReference>
<feature type="binding site" evidence="9">
    <location>
        <position position="492"/>
    </location>
    <ligand>
        <name>UDP-alpha-D-glucose</name>
        <dbReference type="ChEBI" id="CHEBI:58885"/>
    </ligand>
</feature>
<evidence type="ECO:0000256" key="7">
    <source>
        <dbReference type="ARBA" id="ARBA00023316"/>
    </source>
</evidence>
<comment type="caution">
    <text evidence="12">The sequence shown here is derived from an EMBL/GenBank/DDBJ whole genome shotgun (WGS) entry which is preliminary data.</text>
</comment>
<feature type="binding site" evidence="9">
    <location>
        <position position="522"/>
    </location>
    <ligand>
        <name>UDP-alpha-D-glucose</name>
        <dbReference type="ChEBI" id="CHEBI:58885"/>
    </ligand>
</feature>
<dbReference type="Proteomes" id="UP000325315">
    <property type="component" value="Unassembled WGS sequence"/>
</dbReference>
<dbReference type="FunFam" id="3.90.550.10:FF:000135">
    <property type="entry name" value="Cellulose synthase-like protein G3"/>
    <property type="match status" value="1"/>
</dbReference>
<feature type="active site" evidence="8">
    <location>
        <position position="522"/>
    </location>
</feature>